<feature type="non-terminal residue" evidence="2">
    <location>
        <position position="1"/>
    </location>
</feature>
<sequence length="110" mass="12684">DSVSAFLQVAACEDNISKWKAYIFDYEAKIVEAKNNIAEDENRKRDFEAQATAVPKSRINEISEKGIQHYSETFTLQVEINRLGHERDVLQCKLALTQDLYQKFKRDSLG</sequence>
<name>A0A392S928_9FABA</name>
<keyword evidence="3" id="KW-1185">Reference proteome</keyword>
<organism evidence="2 3">
    <name type="scientific">Trifolium medium</name>
    <dbReference type="NCBI Taxonomy" id="97028"/>
    <lineage>
        <taxon>Eukaryota</taxon>
        <taxon>Viridiplantae</taxon>
        <taxon>Streptophyta</taxon>
        <taxon>Embryophyta</taxon>
        <taxon>Tracheophyta</taxon>
        <taxon>Spermatophyta</taxon>
        <taxon>Magnoliopsida</taxon>
        <taxon>eudicotyledons</taxon>
        <taxon>Gunneridae</taxon>
        <taxon>Pentapetalae</taxon>
        <taxon>rosids</taxon>
        <taxon>fabids</taxon>
        <taxon>Fabales</taxon>
        <taxon>Fabaceae</taxon>
        <taxon>Papilionoideae</taxon>
        <taxon>50 kb inversion clade</taxon>
        <taxon>NPAAA clade</taxon>
        <taxon>Hologalegina</taxon>
        <taxon>IRL clade</taxon>
        <taxon>Trifolieae</taxon>
        <taxon>Trifolium</taxon>
    </lineage>
</organism>
<keyword evidence="1" id="KW-0175">Coiled coil</keyword>
<evidence type="ECO:0000256" key="1">
    <source>
        <dbReference type="SAM" id="Coils"/>
    </source>
</evidence>
<proteinExistence type="predicted"/>
<dbReference type="EMBL" id="LXQA010331086">
    <property type="protein sequence ID" value="MCI44470.1"/>
    <property type="molecule type" value="Genomic_DNA"/>
</dbReference>
<reference evidence="2 3" key="1">
    <citation type="journal article" date="2018" name="Front. Plant Sci.">
        <title>Red Clover (Trifolium pratense) and Zigzag Clover (T. medium) - A Picture of Genomic Similarities and Differences.</title>
        <authorList>
            <person name="Dluhosova J."/>
            <person name="Istvanek J."/>
            <person name="Nedelnik J."/>
            <person name="Repkova J."/>
        </authorList>
    </citation>
    <scope>NUCLEOTIDE SEQUENCE [LARGE SCALE GENOMIC DNA]</scope>
    <source>
        <strain evidence="3">cv. 10/8</strain>
        <tissue evidence="2">Leaf</tissue>
    </source>
</reference>
<evidence type="ECO:0000313" key="3">
    <source>
        <dbReference type="Proteomes" id="UP000265520"/>
    </source>
</evidence>
<feature type="coiled-coil region" evidence="1">
    <location>
        <begin position="23"/>
        <end position="50"/>
    </location>
</feature>
<comment type="caution">
    <text evidence="2">The sequence shown here is derived from an EMBL/GenBank/DDBJ whole genome shotgun (WGS) entry which is preliminary data.</text>
</comment>
<protein>
    <submittedName>
        <fullName evidence="2">Uncharacterized protein</fullName>
    </submittedName>
</protein>
<feature type="non-terminal residue" evidence="2">
    <location>
        <position position="110"/>
    </location>
</feature>
<evidence type="ECO:0000313" key="2">
    <source>
        <dbReference type="EMBL" id="MCI44470.1"/>
    </source>
</evidence>
<accession>A0A392S928</accession>
<dbReference type="Proteomes" id="UP000265520">
    <property type="component" value="Unassembled WGS sequence"/>
</dbReference>
<dbReference type="AlphaFoldDB" id="A0A392S928"/>